<proteinExistence type="predicted"/>
<protein>
    <submittedName>
        <fullName evidence="1">Uncharacterized protein</fullName>
    </submittedName>
</protein>
<accession>A0A840QIG0</accession>
<reference evidence="1 2" key="1">
    <citation type="submission" date="2020-08" db="EMBL/GenBank/DDBJ databases">
        <title>Sequencing the genomes of 1000 actinobacteria strains.</title>
        <authorList>
            <person name="Klenk H.-P."/>
        </authorList>
    </citation>
    <scope>NUCLEOTIDE SEQUENCE [LARGE SCALE GENOMIC DNA]</scope>
    <source>
        <strain evidence="1 2">DSM 45584</strain>
    </source>
</reference>
<dbReference type="Proteomes" id="UP000584374">
    <property type="component" value="Unassembled WGS sequence"/>
</dbReference>
<dbReference type="RefSeq" id="WP_184732641.1">
    <property type="nucleotide sequence ID" value="NZ_JACHIW010000002.1"/>
</dbReference>
<dbReference type="EMBL" id="JACHIW010000002">
    <property type="protein sequence ID" value="MBB5158385.1"/>
    <property type="molecule type" value="Genomic_DNA"/>
</dbReference>
<dbReference type="AlphaFoldDB" id="A0A840QIG0"/>
<evidence type="ECO:0000313" key="1">
    <source>
        <dbReference type="EMBL" id="MBB5158385.1"/>
    </source>
</evidence>
<evidence type="ECO:0000313" key="2">
    <source>
        <dbReference type="Proteomes" id="UP000584374"/>
    </source>
</evidence>
<comment type="caution">
    <text evidence="1">The sequence shown here is derived from an EMBL/GenBank/DDBJ whole genome shotgun (WGS) entry which is preliminary data.</text>
</comment>
<gene>
    <name evidence="1" type="ORF">BJ970_005984</name>
</gene>
<keyword evidence="2" id="KW-1185">Reference proteome</keyword>
<sequence>MQVTLRELVEQMERRWEELMTLRASPDMYGSESLDGQLSELELWLLRMHRLSAGTRAA</sequence>
<organism evidence="1 2">
    <name type="scientific">Saccharopolyspora phatthalungensis</name>
    <dbReference type="NCBI Taxonomy" id="664693"/>
    <lineage>
        <taxon>Bacteria</taxon>
        <taxon>Bacillati</taxon>
        <taxon>Actinomycetota</taxon>
        <taxon>Actinomycetes</taxon>
        <taxon>Pseudonocardiales</taxon>
        <taxon>Pseudonocardiaceae</taxon>
        <taxon>Saccharopolyspora</taxon>
    </lineage>
</organism>
<name>A0A840QIG0_9PSEU</name>